<sequence>MLDTIDTIRAFNRSWTRRIGLLEESLARSGYSLPEMRVLYEVGAMGGPQAAQIGAALGLDSAYLTRIVARLKADGLVETRPDPADGRARLLSMTAAGEAAMDGFIAVQRAAMEEVLEPLSPAARTALADHLAGVDALLAPAGQVALRPPELGDLGWIVERHGTVQAAELGWGSRFEALVAQIVGDFGSGHDPERERLWIAHDGPRRLGCVFCVQTDDPELAKLRLLYVDPEARGRGVGGMLLDECLRFARAAGYTRITLWTQPELDAARRLYAARGFELVESFPHAEFGIPLMGERWVRSLN</sequence>
<dbReference type="InterPro" id="IPR000835">
    <property type="entry name" value="HTH_MarR-typ"/>
</dbReference>
<dbReference type="InterPro" id="IPR016181">
    <property type="entry name" value="Acyl_CoA_acyltransferase"/>
</dbReference>
<name>A0A7S9QD90_9RHOB</name>
<evidence type="ECO:0000313" key="4">
    <source>
        <dbReference type="EMBL" id="QPH55038.1"/>
    </source>
</evidence>
<dbReference type="SUPFAM" id="SSF46785">
    <property type="entry name" value="Winged helix' DNA-binding domain"/>
    <property type="match status" value="1"/>
</dbReference>
<dbReference type="InterPro" id="IPR036390">
    <property type="entry name" value="WH_DNA-bd_sf"/>
</dbReference>
<evidence type="ECO:0000256" key="1">
    <source>
        <dbReference type="ARBA" id="ARBA00022679"/>
    </source>
</evidence>
<evidence type="ECO:0000313" key="5">
    <source>
        <dbReference type="Proteomes" id="UP000594800"/>
    </source>
</evidence>
<organism evidence="4 5">
    <name type="scientific">Pontivivens ytuae</name>
    <dbReference type="NCBI Taxonomy" id="2789856"/>
    <lineage>
        <taxon>Bacteria</taxon>
        <taxon>Pseudomonadati</taxon>
        <taxon>Pseudomonadota</taxon>
        <taxon>Alphaproteobacteria</taxon>
        <taxon>Rhodobacterales</taxon>
        <taxon>Paracoccaceae</taxon>
        <taxon>Pontivivens</taxon>
    </lineage>
</organism>
<dbReference type="EMBL" id="CP064942">
    <property type="protein sequence ID" value="QPH55038.1"/>
    <property type="molecule type" value="Genomic_DNA"/>
</dbReference>
<dbReference type="AlphaFoldDB" id="A0A7S9QD90"/>
<dbReference type="Pfam" id="PF00583">
    <property type="entry name" value="Acetyltransf_1"/>
    <property type="match status" value="1"/>
</dbReference>
<dbReference type="Proteomes" id="UP000594800">
    <property type="component" value="Chromosome"/>
</dbReference>
<dbReference type="InterPro" id="IPR000182">
    <property type="entry name" value="GNAT_dom"/>
</dbReference>
<dbReference type="Gene3D" id="1.10.10.10">
    <property type="entry name" value="Winged helix-like DNA-binding domain superfamily/Winged helix DNA-binding domain"/>
    <property type="match status" value="1"/>
</dbReference>
<dbReference type="SMART" id="SM00347">
    <property type="entry name" value="HTH_MARR"/>
    <property type="match status" value="1"/>
</dbReference>
<dbReference type="InterPro" id="IPR050769">
    <property type="entry name" value="NAT_camello-type"/>
</dbReference>
<dbReference type="CDD" id="cd04301">
    <property type="entry name" value="NAT_SF"/>
    <property type="match status" value="1"/>
</dbReference>
<dbReference type="RefSeq" id="WP_196104237.1">
    <property type="nucleotide sequence ID" value="NZ_CP064942.1"/>
</dbReference>
<dbReference type="PROSITE" id="PS50995">
    <property type="entry name" value="HTH_MARR_2"/>
    <property type="match status" value="1"/>
</dbReference>
<feature type="domain" description="HTH marR-type" evidence="2">
    <location>
        <begin position="1"/>
        <end position="136"/>
    </location>
</feature>
<dbReference type="SUPFAM" id="SSF55729">
    <property type="entry name" value="Acyl-CoA N-acyltransferases (Nat)"/>
    <property type="match status" value="1"/>
</dbReference>
<dbReference type="Pfam" id="PF12802">
    <property type="entry name" value="MarR_2"/>
    <property type="match status" value="1"/>
</dbReference>
<dbReference type="GO" id="GO:0008080">
    <property type="term" value="F:N-acetyltransferase activity"/>
    <property type="evidence" value="ECO:0007669"/>
    <property type="project" value="InterPro"/>
</dbReference>
<dbReference type="PROSITE" id="PS51186">
    <property type="entry name" value="GNAT"/>
    <property type="match status" value="1"/>
</dbReference>
<gene>
    <name evidence="4" type="ORF">I0K15_04625</name>
</gene>
<dbReference type="GO" id="GO:0003700">
    <property type="term" value="F:DNA-binding transcription factor activity"/>
    <property type="evidence" value="ECO:0007669"/>
    <property type="project" value="InterPro"/>
</dbReference>
<accession>A0A7S9QD90</accession>
<keyword evidence="1" id="KW-0808">Transferase</keyword>
<evidence type="ECO:0000259" key="2">
    <source>
        <dbReference type="PROSITE" id="PS50995"/>
    </source>
</evidence>
<protein>
    <submittedName>
        <fullName evidence="4">MarR family transcriptional regulator</fullName>
    </submittedName>
</protein>
<reference evidence="4 5" key="1">
    <citation type="submission" date="2020-11" db="EMBL/GenBank/DDBJ databases">
        <title>Description of Pontivivens ytuae sp. nov. isolated from deep sea sediment of Mariana Trench.</title>
        <authorList>
            <person name="Wang Z."/>
            <person name="Sun Q.-L."/>
            <person name="Xu X.-D."/>
            <person name="Tang Y.-Z."/>
            <person name="Zhang J."/>
        </authorList>
    </citation>
    <scope>NUCLEOTIDE SEQUENCE [LARGE SCALE GENOMIC DNA]</scope>
    <source>
        <strain evidence="4 5">MT2928</strain>
    </source>
</reference>
<dbReference type="KEGG" id="poz:I0K15_04625"/>
<dbReference type="PANTHER" id="PTHR13947">
    <property type="entry name" value="GNAT FAMILY N-ACETYLTRANSFERASE"/>
    <property type="match status" value="1"/>
</dbReference>
<evidence type="ECO:0000259" key="3">
    <source>
        <dbReference type="PROSITE" id="PS51186"/>
    </source>
</evidence>
<dbReference type="InterPro" id="IPR036388">
    <property type="entry name" value="WH-like_DNA-bd_sf"/>
</dbReference>
<proteinExistence type="predicted"/>
<keyword evidence="5" id="KW-1185">Reference proteome</keyword>
<feature type="domain" description="N-acetyltransferase" evidence="3">
    <location>
        <begin position="157"/>
        <end position="302"/>
    </location>
</feature>
<dbReference type="PANTHER" id="PTHR13947:SF37">
    <property type="entry name" value="LD18367P"/>
    <property type="match status" value="1"/>
</dbReference>
<dbReference type="Gene3D" id="3.40.630.30">
    <property type="match status" value="1"/>
</dbReference>